<dbReference type="PROSITE" id="PS50194">
    <property type="entry name" value="FILAMIN_REPEAT"/>
    <property type="match status" value="18"/>
</dbReference>
<feature type="repeat" description="Filamin" evidence="4">
    <location>
        <begin position="530"/>
        <end position="609"/>
    </location>
</feature>
<dbReference type="FunFam" id="2.60.40.10:FF:001145">
    <property type="entry name" value="Jitterbug, isoform I"/>
    <property type="match status" value="1"/>
</dbReference>
<dbReference type="SUPFAM" id="SSF81296">
    <property type="entry name" value="E set domains"/>
    <property type="match status" value="18"/>
</dbReference>
<feature type="region of interest" description="Disordered" evidence="5">
    <location>
        <begin position="2029"/>
        <end position="2050"/>
    </location>
</feature>
<evidence type="ECO:0000256" key="1">
    <source>
        <dbReference type="ARBA" id="ARBA00009238"/>
    </source>
</evidence>
<evidence type="ECO:0000256" key="3">
    <source>
        <dbReference type="ARBA" id="ARBA00023203"/>
    </source>
</evidence>
<name>A0A8B6DL76_MYTGA</name>
<feature type="repeat" description="Filamin" evidence="4">
    <location>
        <begin position="1236"/>
        <end position="1335"/>
    </location>
</feature>
<dbReference type="OrthoDB" id="18740at2759"/>
<proteinExistence type="inferred from homology"/>
<dbReference type="PROSITE" id="PS50021">
    <property type="entry name" value="CH"/>
    <property type="match status" value="2"/>
</dbReference>
<feature type="domain" description="Calponin-homology (CH)" evidence="6">
    <location>
        <begin position="25"/>
        <end position="131"/>
    </location>
</feature>
<keyword evidence="2" id="KW-0677">Repeat</keyword>
<dbReference type="Pfam" id="PF00630">
    <property type="entry name" value="Filamin"/>
    <property type="match status" value="15"/>
</dbReference>
<feature type="repeat" description="Filamin" evidence="4">
    <location>
        <begin position="1921"/>
        <end position="2017"/>
    </location>
</feature>
<dbReference type="FunFam" id="1.10.418.10:FF:000068">
    <property type="entry name" value="Putative Filamin-A"/>
    <property type="match status" value="1"/>
</dbReference>
<dbReference type="Pfam" id="PF00307">
    <property type="entry name" value="CH"/>
    <property type="match status" value="3"/>
</dbReference>
<evidence type="ECO:0000256" key="2">
    <source>
        <dbReference type="ARBA" id="ARBA00022737"/>
    </source>
</evidence>
<protein>
    <submittedName>
        <fullName evidence="7">Filamin</fullName>
    </submittedName>
</protein>
<keyword evidence="3" id="KW-0009">Actin-binding</keyword>
<dbReference type="SMART" id="SM00033">
    <property type="entry name" value="CH"/>
    <property type="match status" value="3"/>
</dbReference>
<evidence type="ECO:0000259" key="6">
    <source>
        <dbReference type="PROSITE" id="PS50021"/>
    </source>
</evidence>
<evidence type="ECO:0000313" key="8">
    <source>
        <dbReference type="Proteomes" id="UP000596742"/>
    </source>
</evidence>
<feature type="repeat" description="Filamin" evidence="4">
    <location>
        <begin position="899"/>
        <end position="970"/>
    </location>
</feature>
<evidence type="ECO:0000313" key="7">
    <source>
        <dbReference type="EMBL" id="VDI20905.1"/>
    </source>
</evidence>
<dbReference type="InterPro" id="IPR017868">
    <property type="entry name" value="Filamin/ABP280_repeat-like"/>
</dbReference>
<feature type="repeat" description="Filamin" evidence="4">
    <location>
        <begin position="1178"/>
        <end position="1233"/>
    </location>
</feature>
<reference evidence="7" key="1">
    <citation type="submission" date="2018-11" db="EMBL/GenBank/DDBJ databases">
        <authorList>
            <person name="Alioto T."/>
            <person name="Alioto T."/>
        </authorList>
    </citation>
    <scope>NUCLEOTIDE SEQUENCE</scope>
</reference>
<evidence type="ECO:0000256" key="4">
    <source>
        <dbReference type="PROSITE-ProRule" id="PRU00087"/>
    </source>
</evidence>
<feature type="repeat" description="Filamin" evidence="4">
    <location>
        <begin position="607"/>
        <end position="700"/>
    </location>
</feature>
<comment type="caution">
    <text evidence="7">The sequence shown here is derived from an EMBL/GenBank/DDBJ whole genome shotgun (WGS) entry which is preliminary data.</text>
</comment>
<feature type="repeat" description="Filamin" evidence="4">
    <location>
        <begin position="789"/>
        <end position="883"/>
    </location>
</feature>
<dbReference type="InterPro" id="IPR001298">
    <property type="entry name" value="Filamin/ABP280_rpt"/>
</dbReference>
<feature type="domain" description="Calponin-homology (CH)" evidence="6">
    <location>
        <begin position="137"/>
        <end position="240"/>
    </location>
</feature>
<dbReference type="Gene3D" id="1.10.418.10">
    <property type="entry name" value="Calponin-like domain"/>
    <property type="match status" value="3"/>
</dbReference>
<dbReference type="InterPro" id="IPR001715">
    <property type="entry name" value="CH_dom"/>
</dbReference>
<feature type="repeat" description="Filamin" evidence="4">
    <location>
        <begin position="1827"/>
        <end position="1920"/>
    </location>
</feature>
<feature type="repeat" description="Filamin" evidence="4">
    <location>
        <begin position="1370"/>
        <end position="1453"/>
    </location>
</feature>
<dbReference type="Proteomes" id="UP000596742">
    <property type="component" value="Unassembled WGS sequence"/>
</dbReference>
<dbReference type="CDD" id="cd21229">
    <property type="entry name" value="CH_jitterbug-like_rpt2"/>
    <property type="match status" value="1"/>
</dbReference>
<dbReference type="PROSITE" id="PS00019">
    <property type="entry name" value="ACTININ_1"/>
    <property type="match status" value="1"/>
</dbReference>
<dbReference type="GO" id="GO:0030036">
    <property type="term" value="P:actin cytoskeleton organization"/>
    <property type="evidence" value="ECO:0007669"/>
    <property type="project" value="InterPro"/>
</dbReference>
<dbReference type="InterPro" id="IPR014756">
    <property type="entry name" value="Ig_E-set"/>
</dbReference>
<feature type="repeat" description="Filamin" evidence="4">
    <location>
        <begin position="1054"/>
        <end position="1153"/>
    </location>
</feature>
<dbReference type="SMART" id="SM00557">
    <property type="entry name" value="IG_FLMN"/>
    <property type="match status" value="17"/>
</dbReference>
<feature type="repeat" description="Filamin" evidence="4">
    <location>
        <begin position="337"/>
        <end position="430"/>
    </location>
</feature>
<dbReference type="InterPro" id="IPR044801">
    <property type="entry name" value="Filamin"/>
</dbReference>
<feature type="compositionally biased region" description="Polar residues" evidence="5">
    <location>
        <begin position="2030"/>
        <end position="2040"/>
    </location>
</feature>
<feature type="repeat" description="Filamin" evidence="4">
    <location>
        <begin position="1469"/>
        <end position="1544"/>
    </location>
</feature>
<comment type="similarity">
    <text evidence="1">Belongs to the filamin family.</text>
</comment>
<feature type="repeat" description="Filamin" evidence="4">
    <location>
        <begin position="1542"/>
        <end position="1633"/>
    </location>
</feature>
<feature type="repeat" description="Filamin" evidence="4">
    <location>
        <begin position="1631"/>
        <end position="1732"/>
    </location>
</feature>
<dbReference type="SUPFAM" id="SSF47576">
    <property type="entry name" value="Calponin-homology domain, CH-domain"/>
    <property type="match status" value="2"/>
</dbReference>
<gene>
    <name evidence="7" type="ORF">MGAL_10B000650</name>
</gene>
<dbReference type="PANTHER" id="PTHR38537">
    <property type="entry name" value="JITTERBUG, ISOFORM N"/>
    <property type="match status" value="1"/>
</dbReference>
<dbReference type="InterPro" id="IPR013783">
    <property type="entry name" value="Ig-like_fold"/>
</dbReference>
<dbReference type="Gene3D" id="2.60.40.10">
    <property type="entry name" value="Immunoglobulins"/>
    <property type="match status" value="18"/>
</dbReference>
<keyword evidence="8" id="KW-1185">Reference proteome</keyword>
<feature type="repeat" description="Filamin" evidence="4">
    <location>
        <begin position="427"/>
        <end position="520"/>
    </location>
</feature>
<feature type="repeat" description="Filamin" evidence="4">
    <location>
        <begin position="980"/>
        <end position="1058"/>
    </location>
</feature>
<dbReference type="GO" id="GO:0051015">
    <property type="term" value="F:actin filament binding"/>
    <property type="evidence" value="ECO:0007669"/>
    <property type="project" value="InterPro"/>
</dbReference>
<feature type="repeat" description="Filamin" evidence="4">
    <location>
        <begin position="1733"/>
        <end position="1826"/>
    </location>
</feature>
<feature type="repeat" description="Filamin" evidence="4">
    <location>
        <begin position="718"/>
        <end position="791"/>
    </location>
</feature>
<dbReference type="InterPro" id="IPR001589">
    <property type="entry name" value="Actinin_actin-bd_CS"/>
</dbReference>
<dbReference type="CDD" id="cd21227">
    <property type="entry name" value="CH_jitterbug-like_rpt1"/>
    <property type="match status" value="1"/>
</dbReference>
<evidence type="ECO:0000256" key="5">
    <source>
        <dbReference type="SAM" id="MobiDB-lite"/>
    </source>
</evidence>
<organism evidence="7 8">
    <name type="scientific">Mytilus galloprovincialis</name>
    <name type="common">Mediterranean mussel</name>
    <dbReference type="NCBI Taxonomy" id="29158"/>
    <lineage>
        <taxon>Eukaryota</taxon>
        <taxon>Metazoa</taxon>
        <taxon>Spiralia</taxon>
        <taxon>Lophotrochozoa</taxon>
        <taxon>Mollusca</taxon>
        <taxon>Bivalvia</taxon>
        <taxon>Autobranchia</taxon>
        <taxon>Pteriomorphia</taxon>
        <taxon>Mytilida</taxon>
        <taxon>Mytiloidea</taxon>
        <taxon>Mytilidae</taxon>
        <taxon>Mytilinae</taxon>
        <taxon>Mytilus</taxon>
    </lineage>
</organism>
<dbReference type="EMBL" id="UYJE01003624">
    <property type="protein sequence ID" value="VDI20905.1"/>
    <property type="molecule type" value="Genomic_DNA"/>
</dbReference>
<dbReference type="InterPro" id="IPR036872">
    <property type="entry name" value="CH_dom_sf"/>
</dbReference>
<dbReference type="PANTHER" id="PTHR38537:SF16">
    <property type="entry name" value="CALPONIN-HOMOLOGY (CH) DOMAIN-CONTAINING PROTEIN"/>
    <property type="match status" value="1"/>
</dbReference>
<accession>A0A8B6DL76</accession>
<sequence>MSARALSREGHAAMSLRGETDRWVLIQQNTFTNWVNEQLRIYNCELIEDLQPDFSDGVQLCYLVEALQGKKIGRVIKNPRNHHQNLENVSKALNAIANDNVRLVNIGSDDIVTGNLKLILGLIWHLILRYQIGKTKFPTKKLMLAWIQAVIPECGIGNFTTDWNDGIALNALVDFCRPGLAPDWRHMSRSSGLDNCRVAMQLAKDNFDIPLVVRPEDLASPDLDELSGMTYLSYFMKIDSPGYFATLKIIQSLLKYGTCNNFASDWQDGHLLANLVKSLGENVPNLTGSNSENIQKGLEAAQRLGVNPILTAKEMCDPEVDHIGIMAYAAYFKDFKPTKTPAERVVLSSPPKNVYVGLESNFSVRIEDDNVSPSDVRAEIKGPDSSPNVRLSWTGSIGDGLFTPEETGVHRLSVFCNNQLILGCPVTFKSMADRSRISFTSVESCPVGMITELKVDSSGAGQGDVRVEAQSPGGRIQNLTAVYRHGQYIVNFSPSEAGVWNLSVLYDGEHISGSPYSVVVYDPASVRVYGLEGGIVGSDLTFHADHSSAGDGDLDVNILYEGSRVPANVTEDSRGVNRINFTPQGAGIYKVHVNFNGTEVKGSPYMVEIFGGGRATVSGDGLSLVPLNKTAYFNVDTQGSSSKVDVEITGPSGQRVNKVVKRKSSGLYQVEYIPTEVGEHKIDVFHGGHPIQSGPFKAKVYSSDGIIVSNVPPVCMYGNPVKFNINAEKAGPGNIEIMINSGTIPCQVQTLNEHEDKYFEASFIPEGPKPHLVEMKFNKKEVIGSPWTVAVIDPKSFNVTGDGLYLCHTNKKASFNINNKGEINQSFLHLKISAPSKRTVPYNIRRTKEGHIVEYIPTEVGDHRIEIKYGDSEIEGSPFTAKAYDTHAIRVSRFGDTLVGKSVDFTIDVTSAGEGQLEIMVNNGNLPNTVEMENAGVYKIAFIPEQAGKQYVDINFNREPLPDSPFTCMALDVTGALVRGLKSVLPTDKASTFTIQSEGVGSLEAAVDVQIYSPSGKKMLVKTSHDNSEKELLVEFEPREVGEYQIDLKVGDHHIMESPYTFKTFGPSEVEVTLVDRCFTKEECTLHVDASKAGEGMLQVIILADGTTVDHNLITKEDGMYDITFTPELSVRHRVHLTFNEEYVPGSPFWIECTDETDFVLKQFKQTQFVACYKDCGFTLEGTSGLVEEVSADIRGPSGKEYDARVRENSPGMYSLEWCPTEIGDHLATIYLGRHVAQGFPQIVKVYDADKVVATIRSHGYVGELYKLNFDVSESGEGALEVIVECEGETIPVSIHQTQIGMLAAEFTPQIGKDHMIYAKFNGDAVPGSPFTIEVIDRNFSQIDGNSSLMVKQTSSLVQSSSHNPVYVTMEKHLMMIHQSQWFLLQSLLPYMDPEHLEVAIIAENGDKMPSRLSTNIDGTMKVEWTPVMAGQHRVEIYFGGQPIEGSPYYVDVFDVASIRVSRFNQRGVGEPASFDVDLSQASRHDYEVIIKSPSGRTVDHSITTEDRDWTKNIAYIPDESGPYSIYVSYAGYELPGCPYIQNIDDGGLPTATGDGLYSGEENKNASFSVDVGNRVGDLGVKVEGPNSIAKTTLEQKEGRYIVSYVPVEVGVFTLVVTWNGKDIPGSPFHPKVVNPHKVEVVGGWQQILDNKDRVHLVVGEPKHIAFDISEAGPGHLTSEVTGPASSLHSVIEATGSAQVTMTFTPEQEGNHYIHLQWSKLALPKSPLLGYAVHGRQDNKVILTGRGLKEASVREEAEFNIDGTQAGPGTPEVTLTGVKAEIPVKVIAIAQGKYRCQYVPVIPGAYLLNITWNNRQLRGSPYKVNVIGAFYPNKVTVSGEGLTGGIAGRSLNVTIDTRKAGPGELTASCMGPNKAAYCELEDNRDGTFELRIKPQEIGRHVLQVKYGGEHVQGSPFIIKVSAPPDASKVRVTGPGVEHGILAKFQSKFIVETKGAGAGQLTVRVRGPKGSFRVEMKRDSQRDRTILCQYYPTEIGDYHISVKWSSVDVPGSPFLVHIVDTMAELEEVMRSSMSAGRQPTPRSYDEWREKL</sequence>